<accession>A0ABP0VLD0</accession>
<comment type="caution">
    <text evidence="2">The sequence shown here is derived from an EMBL/GenBank/DDBJ whole genome shotgun (WGS) entry which is preliminary data.</text>
</comment>
<evidence type="ECO:0000313" key="2">
    <source>
        <dbReference type="EMBL" id="CAK9253890.1"/>
    </source>
</evidence>
<proteinExistence type="predicted"/>
<keyword evidence="3" id="KW-1185">Reference proteome</keyword>
<dbReference type="Proteomes" id="UP001497444">
    <property type="component" value="Unassembled WGS sequence"/>
</dbReference>
<name>A0ABP0VLD0_9BRYO</name>
<protein>
    <submittedName>
        <fullName evidence="2">Uncharacterized protein</fullName>
    </submittedName>
</protein>
<gene>
    <name evidence="2" type="ORF">CSSPJE1EN1_LOCUS29268</name>
</gene>
<feature type="region of interest" description="Disordered" evidence="1">
    <location>
        <begin position="109"/>
        <end position="151"/>
    </location>
</feature>
<evidence type="ECO:0000313" key="3">
    <source>
        <dbReference type="Proteomes" id="UP001497444"/>
    </source>
</evidence>
<reference evidence="2" key="1">
    <citation type="submission" date="2024-02" db="EMBL/GenBank/DDBJ databases">
        <authorList>
            <consortium name="ELIXIR-Norway"/>
            <consortium name="Elixir Norway"/>
        </authorList>
    </citation>
    <scope>NUCLEOTIDE SEQUENCE</scope>
</reference>
<sequence>MSKPTEPSVLIREASFMLYEYIARLQTRVEENFGKQMELVQELAKNQNQHLETVQELTKGLGRAADLLHLAKHQITWLKNDLYQQNPQAKQEFEARTRLFVEENLPQYLLPQEQGRDPPQEESVLAQHRGDGAGEEAGANAALHDDMEGTP</sequence>
<dbReference type="EMBL" id="CAXAQS010000946">
    <property type="protein sequence ID" value="CAK9253890.1"/>
    <property type="molecule type" value="Genomic_DNA"/>
</dbReference>
<organism evidence="2 3">
    <name type="scientific">Sphagnum jensenii</name>
    <dbReference type="NCBI Taxonomy" id="128206"/>
    <lineage>
        <taxon>Eukaryota</taxon>
        <taxon>Viridiplantae</taxon>
        <taxon>Streptophyta</taxon>
        <taxon>Embryophyta</taxon>
        <taxon>Bryophyta</taxon>
        <taxon>Sphagnophytina</taxon>
        <taxon>Sphagnopsida</taxon>
        <taxon>Sphagnales</taxon>
        <taxon>Sphagnaceae</taxon>
        <taxon>Sphagnum</taxon>
    </lineage>
</organism>
<evidence type="ECO:0000256" key="1">
    <source>
        <dbReference type="SAM" id="MobiDB-lite"/>
    </source>
</evidence>